<dbReference type="Proteomes" id="UP000266691">
    <property type="component" value="Unassembled WGS sequence"/>
</dbReference>
<comment type="caution">
    <text evidence="1">The sequence shown here is derived from an EMBL/GenBank/DDBJ whole genome shotgun (WGS) entry which is preliminary data.</text>
</comment>
<name>A0A3A1NG47_9FLAO</name>
<accession>A0A3A1NG47</accession>
<dbReference type="EMBL" id="QXFI01000036">
    <property type="protein sequence ID" value="RIV41921.1"/>
    <property type="molecule type" value="Genomic_DNA"/>
</dbReference>
<evidence type="ECO:0000313" key="1">
    <source>
        <dbReference type="EMBL" id="RIV41921.1"/>
    </source>
</evidence>
<proteinExistence type="predicted"/>
<sequence>MKHKIYKTLFFSYLHQFKIQYSIIFFIKKKGLYLNGYRPFFVNSKSVSFQIWNNNDHAVDQVISFHASMLQKNMLDSSRKNN</sequence>
<reference evidence="1 2" key="1">
    <citation type="submission" date="2018-08" db="EMBL/GenBank/DDBJ databases">
        <title>Proposal of Muricauda 72 sp.nov. and Muricauda NH166 sp.nov., isolated from seawater.</title>
        <authorList>
            <person name="Cheng H."/>
            <person name="Wu Y.-H."/>
            <person name="Guo L.-L."/>
            <person name="Xu X.-W."/>
        </authorList>
    </citation>
    <scope>NUCLEOTIDE SEQUENCE [LARGE SCALE GENOMIC DNA]</scope>
    <source>
        <strain evidence="1 2">72</strain>
    </source>
</reference>
<gene>
    <name evidence="1" type="ORF">D2V05_17540</name>
</gene>
<organism evidence="1 2">
    <name type="scientific">Flagellimonas pelagia</name>
    <dbReference type="NCBI Taxonomy" id="2306998"/>
    <lineage>
        <taxon>Bacteria</taxon>
        <taxon>Pseudomonadati</taxon>
        <taxon>Bacteroidota</taxon>
        <taxon>Flavobacteriia</taxon>
        <taxon>Flavobacteriales</taxon>
        <taxon>Flavobacteriaceae</taxon>
        <taxon>Flagellimonas</taxon>
    </lineage>
</organism>
<protein>
    <submittedName>
        <fullName evidence="1">Uncharacterized protein</fullName>
    </submittedName>
</protein>
<dbReference type="AlphaFoldDB" id="A0A3A1NG47"/>
<evidence type="ECO:0000313" key="2">
    <source>
        <dbReference type="Proteomes" id="UP000266691"/>
    </source>
</evidence>